<dbReference type="EMBL" id="BKCJ010006328">
    <property type="protein sequence ID" value="GEU71571.1"/>
    <property type="molecule type" value="Genomic_DNA"/>
</dbReference>
<dbReference type="AlphaFoldDB" id="A0A6L2MC75"/>
<feature type="compositionally biased region" description="Basic and acidic residues" evidence="1">
    <location>
        <begin position="473"/>
        <end position="483"/>
    </location>
</feature>
<keyword evidence="2" id="KW-0695">RNA-directed DNA polymerase</keyword>
<evidence type="ECO:0000256" key="1">
    <source>
        <dbReference type="SAM" id="MobiDB-lite"/>
    </source>
</evidence>
<dbReference type="PANTHER" id="PTHR48475:SF2">
    <property type="entry name" value="RIBONUCLEASE H"/>
    <property type="match status" value="1"/>
</dbReference>
<organism evidence="2">
    <name type="scientific">Tanacetum cinerariifolium</name>
    <name type="common">Dalmatian daisy</name>
    <name type="synonym">Chrysanthemum cinerariifolium</name>
    <dbReference type="NCBI Taxonomy" id="118510"/>
    <lineage>
        <taxon>Eukaryota</taxon>
        <taxon>Viridiplantae</taxon>
        <taxon>Streptophyta</taxon>
        <taxon>Embryophyta</taxon>
        <taxon>Tracheophyta</taxon>
        <taxon>Spermatophyta</taxon>
        <taxon>Magnoliopsida</taxon>
        <taxon>eudicotyledons</taxon>
        <taxon>Gunneridae</taxon>
        <taxon>Pentapetalae</taxon>
        <taxon>asterids</taxon>
        <taxon>campanulids</taxon>
        <taxon>Asterales</taxon>
        <taxon>Asteraceae</taxon>
        <taxon>Asteroideae</taxon>
        <taxon>Anthemideae</taxon>
        <taxon>Anthemidinae</taxon>
        <taxon>Tanacetum</taxon>
    </lineage>
</organism>
<feature type="region of interest" description="Disordered" evidence="1">
    <location>
        <begin position="401"/>
        <end position="508"/>
    </location>
</feature>
<accession>A0A6L2MC75</accession>
<keyword evidence="2" id="KW-0808">Transferase</keyword>
<comment type="caution">
    <text evidence="2">The sequence shown here is derived from an EMBL/GenBank/DDBJ whole genome shotgun (WGS) entry which is preliminary data.</text>
</comment>
<sequence length="618" mass="70277">MSAMANVTPIIATVKNASVKEKTLKETDVVPKASILDFCEEHYEDILPIIFDRASHDKRKEVQTRLDFGESPKKRDGETIEEFMERFKIETEHMKGVLECMRIFRFMHRVNNPELIKRLNEHVPKTVEEMMTATTAFIRGEIAAASKKKVHTPLKSQDHQRMGGVQQVYPLTRTAKEIFAAESRKFKPPLPMIEEMARAGKLSHFIKEIRQDKHQYKTRKKDASVKDKAVAIYMIQPWQRVMQQKVTQSFTCIKETTFPPLTTNKGTEGPLVIEAEIGGHAVHCVYVDGGSLIELMLLVTIGDAEHYTKAWMNFMIVRSPSPYNGIIGRPRIREIKAVPSTAHEMLKFSVNGEIVTIRSTILTLTECATIAATPKDSTKMADVRHKNFKVAIHPDFSDQEITIGGTSINSTSEKDIPLSDRKKRACPGTRQGNPSKGTKTGRGRNSTRSLLPRLVIQPGHGKKARCSRRNVSRIHDQSRRDKTVPIQNGGRVATPIPTDNQRGQKPEQRLRQFSISQVPRSKNKKADALSQIASTNSTHLSKQVLVEVLKEKSIYEREMATVVAEEGPTWMTSIIEYLRDETLPDNRKEARKLRIKARQYKLLEGILYRRSFLKPWLR</sequence>
<protein>
    <submittedName>
        <fullName evidence="2">Reverse transcriptase domain-containing protein</fullName>
    </submittedName>
</protein>
<dbReference type="GO" id="GO:0003964">
    <property type="term" value="F:RNA-directed DNA polymerase activity"/>
    <property type="evidence" value="ECO:0007669"/>
    <property type="project" value="UniProtKB-KW"/>
</dbReference>
<proteinExistence type="predicted"/>
<gene>
    <name evidence="2" type="ORF">Tci_043549</name>
</gene>
<feature type="compositionally biased region" description="Polar residues" evidence="1">
    <location>
        <begin position="430"/>
        <end position="449"/>
    </location>
</feature>
<evidence type="ECO:0000313" key="2">
    <source>
        <dbReference type="EMBL" id="GEU71571.1"/>
    </source>
</evidence>
<reference evidence="2" key="1">
    <citation type="journal article" date="2019" name="Sci. Rep.">
        <title>Draft genome of Tanacetum cinerariifolium, the natural source of mosquito coil.</title>
        <authorList>
            <person name="Yamashiro T."/>
            <person name="Shiraishi A."/>
            <person name="Satake H."/>
            <person name="Nakayama K."/>
        </authorList>
    </citation>
    <scope>NUCLEOTIDE SEQUENCE</scope>
</reference>
<keyword evidence="2" id="KW-0548">Nucleotidyltransferase</keyword>
<feature type="compositionally biased region" description="Basic residues" evidence="1">
    <location>
        <begin position="460"/>
        <end position="472"/>
    </location>
</feature>
<name>A0A6L2MC75_TANCI</name>
<dbReference type="PANTHER" id="PTHR48475">
    <property type="entry name" value="RIBONUCLEASE H"/>
    <property type="match status" value="1"/>
</dbReference>